<reference evidence="2" key="1">
    <citation type="submission" date="2016-10" db="EMBL/GenBank/DDBJ databases">
        <authorList>
            <person name="Varghese N."/>
            <person name="Submissions S."/>
        </authorList>
    </citation>
    <scope>NUCLEOTIDE SEQUENCE [LARGE SCALE GENOMIC DNA]</scope>
    <source>
        <strain evidence="2">DSM 527</strain>
    </source>
</reference>
<dbReference type="OrthoDB" id="980645at2"/>
<evidence type="ECO:0000313" key="2">
    <source>
        <dbReference type="Proteomes" id="UP000199045"/>
    </source>
</evidence>
<dbReference type="RefSeq" id="WP_089828255.1">
    <property type="nucleotide sequence ID" value="NZ_FNBN01000001.1"/>
</dbReference>
<dbReference type="EMBL" id="FNBN01000001">
    <property type="protein sequence ID" value="SDE88852.1"/>
    <property type="molecule type" value="Genomic_DNA"/>
</dbReference>
<gene>
    <name evidence="1" type="ORF">SAMN04488121_10169</name>
</gene>
<sequence>MRYFFVISVFLGLLLQNFSQVVIMVKYKIDQAYIASVLCENRDKPDMHCNGKCYLRKKLRQDEQQQQNGTTGKEKYEVSFVNALQEFDFTPIAPSSKLIVYYQDPELHTPLFSFFHPPQA</sequence>
<name>A0A1G7GL47_CHIFI</name>
<organism evidence="1 2">
    <name type="scientific">Chitinophaga filiformis</name>
    <name type="common">Myxococcus filiformis</name>
    <name type="synonym">Flexibacter filiformis</name>
    <dbReference type="NCBI Taxonomy" id="104663"/>
    <lineage>
        <taxon>Bacteria</taxon>
        <taxon>Pseudomonadati</taxon>
        <taxon>Bacteroidota</taxon>
        <taxon>Chitinophagia</taxon>
        <taxon>Chitinophagales</taxon>
        <taxon>Chitinophagaceae</taxon>
        <taxon>Chitinophaga</taxon>
    </lineage>
</organism>
<evidence type="ECO:0000313" key="1">
    <source>
        <dbReference type="EMBL" id="SDE88852.1"/>
    </source>
</evidence>
<proteinExistence type="predicted"/>
<dbReference type="STRING" id="104663.SAMN04488121_10169"/>
<accession>A0A1G7GL47</accession>
<dbReference type="AlphaFoldDB" id="A0A1G7GL47"/>
<dbReference type="Proteomes" id="UP000199045">
    <property type="component" value="Unassembled WGS sequence"/>
</dbReference>
<protein>
    <submittedName>
        <fullName evidence="1">Uncharacterized protein</fullName>
    </submittedName>
</protein>